<comment type="caution">
    <text evidence="1">The sequence shown here is derived from an EMBL/GenBank/DDBJ whole genome shotgun (WGS) entry which is preliminary data.</text>
</comment>
<name>A0AAD5IG95_ACENE</name>
<protein>
    <submittedName>
        <fullName evidence="1">Uncharacterized protein</fullName>
    </submittedName>
</protein>
<evidence type="ECO:0000313" key="2">
    <source>
        <dbReference type="Proteomes" id="UP001064489"/>
    </source>
</evidence>
<dbReference type="PANTHER" id="PTHR31170:SF25">
    <property type="entry name" value="BNAA09G04570D PROTEIN"/>
    <property type="match status" value="1"/>
</dbReference>
<dbReference type="InterPro" id="IPR004158">
    <property type="entry name" value="DUF247_pln"/>
</dbReference>
<keyword evidence="2" id="KW-1185">Reference proteome</keyword>
<evidence type="ECO:0000313" key="1">
    <source>
        <dbReference type="EMBL" id="KAI9160394.1"/>
    </source>
</evidence>
<dbReference type="AlphaFoldDB" id="A0AAD5IG95"/>
<reference evidence="1" key="2">
    <citation type="submission" date="2023-02" db="EMBL/GenBank/DDBJ databases">
        <authorList>
            <person name="Swenson N.G."/>
            <person name="Wegrzyn J.L."/>
            <person name="Mcevoy S.L."/>
        </authorList>
    </citation>
    <scope>NUCLEOTIDE SEQUENCE</scope>
    <source>
        <strain evidence="1">91603</strain>
        <tissue evidence="1">Leaf</tissue>
    </source>
</reference>
<gene>
    <name evidence="1" type="ORF">LWI28_007725</name>
</gene>
<organism evidence="1 2">
    <name type="scientific">Acer negundo</name>
    <name type="common">Box elder</name>
    <dbReference type="NCBI Taxonomy" id="4023"/>
    <lineage>
        <taxon>Eukaryota</taxon>
        <taxon>Viridiplantae</taxon>
        <taxon>Streptophyta</taxon>
        <taxon>Embryophyta</taxon>
        <taxon>Tracheophyta</taxon>
        <taxon>Spermatophyta</taxon>
        <taxon>Magnoliopsida</taxon>
        <taxon>eudicotyledons</taxon>
        <taxon>Gunneridae</taxon>
        <taxon>Pentapetalae</taxon>
        <taxon>rosids</taxon>
        <taxon>malvids</taxon>
        <taxon>Sapindales</taxon>
        <taxon>Sapindaceae</taxon>
        <taxon>Hippocastanoideae</taxon>
        <taxon>Acereae</taxon>
        <taxon>Acer</taxon>
    </lineage>
</organism>
<dbReference type="PANTHER" id="PTHR31170">
    <property type="entry name" value="BNAC04G53230D PROTEIN"/>
    <property type="match status" value="1"/>
</dbReference>
<sequence>MRSTSKEEDFLESINKFIFYYIKAPEQTYKRNDKIMKDNHVHLLDLMRKILIDQPLQKNKKPNLTETDKKSKYWHSFRNIEELKAAGIKLKPTETSAVRDITFGGGTLNLPPIVVDDSTAAKFLNMAAYEMCPDFQNGFEVSTYISFLDSLIDRAQDVKVLREKKILHNALGSDEDVAKLFNEISTDLVPREEIYLEVNRNIQKYCNSIWRTWFSQFKHDHFHSPWSVLAFVGAFLALASSIIQTVYTVLGYHVDSNREKVKPNVMHIGSLKKGDCSGKDEDESKMKAPTLNQENASRVSFVVLASPLDLTTSRSAKAALDSSSAFCNLASTTLVSNWLFYNESSLRSSTTMEDLFSTIAKVLFKTSSMASHCFNFSSKLCSVFDSQTKVDLSRPTFLASSVFSREISKACLSWVFKARVNSFTACEKSHNAMTKI</sequence>
<dbReference type="Proteomes" id="UP001064489">
    <property type="component" value="Chromosome 2"/>
</dbReference>
<dbReference type="Pfam" id="PF03140">
    <property type="entry name" value="DUF247"/>
    <property type="match status" value="1"/>
</dbReference>
<dbReference type="EMBL" id="JAJSOW010000106">
    <property type="protein sequence ID" value="KAI9160394.1"/>
    <property type="molecule type" value="Genomic_DNA"/>
</dbReference>
<proteinExistence type="predicted"/>
<reference evidence="1" key="1">
    <citation type="journal article" date="2022" name="Plant J.">
        <title>Strategies of tolerance reflected in two North American maple genomes.</title>
        <authorList>
            <person name="McEvoy S.L."/>
            <person name="Sezen U.U."/>
            <person name="Trouern-Trend A."/>
            <person name="McMahon S.M."/>
            <person name="Schaberg P.G."/>
            <person name="Yang J."/>
            <person name="Wegrzyn J.L."/>
            <person name="Swenson N.G."/>
        </authorList>
    </citation>
    <scope>NUCLEOTIDE SEQUENCE</scope>
    <source>
        <strain evidence="1">91603</strain>
    </source>
</reference>
<accession>A0AAD5IG95</accession>